<organism evidence="1">
    <name type="scientific">Haloferax sp. CBA1149</name>
    <dbReference type="NCBI Taxonomy" id="2650753"/>
    <lineage>
        <taxon>Archaea</taxon>
        <taxon>Methanobacteriati</taxon>
        <taxon>Methanobacteriota</taxon>
        <taxon>Stenosarchaea group</taxon>
        <taxon>Halobacteria</taxon>
        <taxon>Halobacteriales</taxon>
        <taxon>Haloferacaceae</taxon>
        <taxon>Haloferax</taxon>
    </lineage>
</organism>
<comment type="caution">
    <text evidence="1">The sequence shown here is derived from an EMBL/GenBank/DDBJ whole genome shotgun (WGS) entry which is preliminary data.</text>
</comment>
<evidence type="ECO:0000313" key="1">
    <source>
        <dbReference type="EMBL" id="KAB1187026.1"/>
    </source>
</evidence>
<name>A0A643K0N6_9EURY</name>
<sequence length="77" mass="8178">MKTNGINSKPVGMTVIATRKELTVGSYYRFNSPAHECKDPVVPNLPNGNSVPSNGTGYKKLPTVAKAAFGPTEVVET</sequence>
<dbReference type="RefSeq" id="WP_151135269.1">
    <property type="nucleotide sequence ID" value="NZ_VZUS01000001.1"/>
</dbReference>
<reference evidence="1" key="1">
    <citation type="submission" date="2019-09" db="EMBL/GenBank/DDBJ databases">
        <title>Genomic analysis of Haloferax sp. CBA1149.</title>
        <authorList>
            <person name="Roh S.W."/>
        </authorList>
    </citation>
    <scope>NUCLEOTIDE SEQUENCE</scope>
    <source>
        <strain evidence="1">CBA1149</strain>
    </source>
</reference>
<dbReference type="EMBL" id="VZUS01000001">
    <property type="protein sequence ID" value="KAB1187026.1"/>
    <property type="molecule type" value="Genomic_DNA"/>
</dbReference>
<dbReference type="AlphaFoldDB" id="A0A643K0N6"/>
<gene>
    <name evidence="1" type="ORF">Hfx1149_02865</name>
</gene>
<proteinExistence type="predicted"/>
<accession>A0A643K0N6</accession>
<protein>
    <submittedName>
        <fullName evidence="1">Uncharacterized protein</fullName>
    </submittedName>
</protein>